<dbReference type="Pfam" id="PF15336">
    <property type="entry name" value="Auts2"/>
    <property type="match status" value="2"/>
</dbReference>
<sequence length="1220" mass="131237">MEGPSRSAGMRKSRRSRSQRDRELRRRRRVNLAEERATSLSSGSDREGRGTNNVLGPGGRERRPVFGRHRPPRRRKRESVSCEEDIIDGFAIASFISLEALEMDCSLKPNQRTDMLGRQNKRKRGTEQNGGGPLSEPEEGAPHSYSSSYLKRRSKRRKMEVKATAHDARVALCDTESDTGDKVCEKRPLAFMPVHRLLFSAVDPSPSNLATAGKSCPPLSARCGGISRLMVTPRVSGLERSQETSLEPHFPEPFSSSTSPGLICMSSPVTASVAVPRPSPVNGNGTRHNGSPPLSKPKPYGLPPRSQSIYNRSASLKTPSSASSVATSSASMRPPTPSTSVSLPYSRGSGSSGPLRPPSRASSGALFTSSPGLPPPPPLLPPAHSAASVPLKLPMNNSAAAGRSTPGGPSAPNSSSSSSGRTSQNQTTVPPLAFQFHQHNHQHQHTHTHQHFTPFLHPSATAPPLFEKFPSKMDGLYRHPFFPQYPPSSVSSIPPVIPPAGPFGSLQGAFQPKGTAPDLTARLGVVSHHLQTKDHRPFDFCALQKPGKWCAMHVHVAWMILSHQRKVKLMQADPHKLDFRSDLLSRFSGAVGLGGALPPTHDLTRPPSLFPAADPYGRSPPFAPLGALGSGAFGGLGSPALAGSVFSPKEPPPSAVGGLPTSNHHIETWNRLHGGPSVFSGGPWIKEMDKRDERDRGKDMERRDIPHIKDEKDRDSLLYGRQPVRMSPVGPHFKPRSSTPVNHINGHSSALGGGGGPIEDLTRSLNRDRERERDGDKRPLPMMSSRAPPLGSSSLVADRDRPRSSSSSVLNTPPPSHRSIPSPMDLYPRSQAQPAHNLHNDHSQRDGSLPASSAASSSISSLSHVKKSDRTTTPVSKPSLSLPTVKVKEERKEEPEHIPITHPPPAPSHTFDRPNSHPHHPSSGTPSSCSMSLTPTPGVPLPPPTPNPPPHQPLMDRSRPFEAIMGSTAGLLVGSAGERFPHGPPPGQPQGPHSFIWDHWREIMAHQQHPHRREALALRSDPHLALRHDPHLVRLLQHQRHMVEAERAAVVAAAAAAGPPHPPTSTSAAIASGVRPEFSLIPFDPQILREDFERARYFAMHPHLPHGSHLSSPSHAAAAAAAAAHLEQLHPGLLPHSLPSGASPASQHHPSLYSRLGPINPHHMSNGILAKDLVGALSVGAPPPLIPSIASRSATPPRTSRLRGPSELALYSTHKDGESR</sequence>
<feature type="region of interest" description="Disordered" evidence="2">
    <location>
        <begin position="1"/>
        <end position="81"/>
    </location>
</feature>
<feature type="region of interest" description="Disordered" evidence="2">
    <location>
        <begin position="274"/>
        <end position="427"/>
    </location>
</feature>
<feature type="region of interest" description="Disordered" evidence="2">
    <location>
        <begin position="111"/>
        <end position="161"/>
    </location>
</feature>
<dbReference type="Proteomes" id="UP000261480">
    <property type="component" value="Unplaced"/>
</dbReference>
<feature type="compositionally biased region" description="Low complexity" evidence="2">
    <location>
        <begin position="848"/>
        <end position="863"/>
    </location>
</feature>
<dbReference type="PANTHER" id="PTHR14429:SF24">
    <property type="entry name" value="FIBROSIN"/>
    <property type="match status" value="1"/>
</dbReference>
<dbReference type="AlphaFoldDB" id="A0A3B3Z0H7"/>
<feature type="compositionally biased region" description="Polar residues" evidence="2">
    <location>
        <begin position="736"/>
        <end position="748"/>
    </location>
</feature>
<dbReference type="Ensembl" id="ENSPMET00000027808.1">
    <property type="protein sequence ID" value="ENSPMEP00000033206.1"/>
    <property type="gene ID" value="ENSPMEG00000021721.1"/>
</dbReference>
<keyword evidence="1" id="KW-0597">Phosphoprotein</keyword>
<evidence type="ECO:0000256" key="2">
    <source>
        <dbReference type="SAM" id="MobiDB-lite"/>
    </source>
</evidence>
<evidence type="ECO:0008006" key="5">
    <source>
        <dbReference type="Google" id="ProtNLM"/>
    </source>
</evidence>
<name>A0A3B3Z0H7_9TELE</name>
<feature type="compositionally biased region" description="Low complexity" evidence="2">
    <location>
        <begin position="1132"/>
        <end position="1146"/>
    </location>
</feature>
<keyword evidence="4" id="KW-1185">Reference proteome</keyword>
<feature type="compositionally biased region" description="Pro residues" evidence="2">
    <location>
        <begin position="937"/>
        <end position="952"/>
    </location>
</feature>
<dbReference type="InterPro" id="IPR023246">
    <property type="entry name" value="AUTS2"/>
</dbReference>
<evidence type="ECO:0000313" key="4">
    <source>
        <dbReference type="Proteomes" id="UP000261480"/>
    </source>
</evidence>
<feature type="compositionally biased region" description="Low complexity" evidence="2">
    <location>
        <begin position="921"/>
        <end position="936"/>
    </location>
</feature>
<feature type="region of interest" description="Disordered" evidence="2">
    <location>
        <begin position="1132"/>
        <end position="1158"/>
    </location>
</feature>
<feature type="region of interest" description="Disordered" evidence="2">
    <location>
        <begin position="238"/>
        <end position="261"/>
    </location>
</feature>
<organism evidence="3 4">
    <name type="scientific">Poecilia mexicana</name>
    <dbReference type="NCBI Taxonomy" id="48701"/>
    <lineage>
        <taxon>Eukaryota</taxon>
        <taxon>Metazoa</taxon>
        <taxon>Chordata</taxon>
        <taxon>Craniata</taxon>
        <taxon>Vertebrata</taxon>
        <taxon>Euteleostomi</taxon>
        <taxon>Actinopterygii</taxon>
        <taxon>Neopterygii</taxon>
        <taxon>Teleostei</taxon>
        <taxon>Neoteleostei</taxon>
        <taxon>Acanthomorphata</taxon>
        <taxon>Ovalentaria</taxon>
        <taxon>Atherinomorphae</taxon>
        <taxon>Cyprinodontiformes</taxon>
        <taxon>Poeciliidae</taxon>
        <taxon>Poeciliinae</taxon>
        <taxon>Poecilia</taxon>
    </lineage>
</organism>
<dbReference type="PANTHER" id="PTHR14429">
    <property type="entry name" value="FIBROSIN FAMILY MEMBER"/>
    <property type="match status" value="1"/>
</dbReference>
<evidence type="ECO:0000256" key="1">
    <source>
        <dbReference type="ARBA" id="ARBA00022553"/>
    </source>
</evidence>
<reference evidence="3" key="1">
    <citation type="submission" date="2025-08" db="UniProtKB">
        <authorList>
            <consortium name="Ensembl"/>
        </authorList>
    </citation>
    <scope>IDENTIFICATION</scope>
</reference>
<feature type="compositionally biased region" description="Polar residues" evidence="2">
    <location>
        <begin position="871"/>
        <end position="882"/>
    </location>
</feature>
<feature type="compositionally biased region" description="Low complexity" evidence="2">
    <location>
        <begin position="404"/>
        <end position="427"/>
    </location>
</feature>
<feature type="compositionally biased region" description="Low complexity" evidence="2">
    <location>
        <begin position="382"/>
        <end position="391"/>
    </location>
</feature>
<feature type="compositionally biased region" description="Basic and acidic residues" evidence="2">
    <location>
        <begin position="886"/>
        <end position="899"/>
    </location>
</feature>
<feature type="compositionally biased region" description="Basic and acidic residues" evidence="2">
    <location>
        <begin position="686"/>
        <end position="716"/>
    </location>
</feature>
<feature type="compositionally biased region" description="Low complexity" evidence="2">
    <location>
        <begin position="313"/>
        <end position="331"/>
    </location>
</feature>
<feature type="compositionally biased region" description="Pro residues" evidence="2">
    <location>
        <begin position="372"/>
        <end position="381"/>
    </location>
</feature>
<evidence type="ECO:0000313" key="3">
    <source>
        <dbReference type="Ensembl" id="ENSPMEP00000033206.1"/>
    </source>
</evidence>
<feature type="compositionally biased region" description="Basic and acidic residues" evidence="2">
    <location>
        <begin position="760"/>
        <end position="779"/>
    </location>
</feature>
<proteinExistence type="predicted"/>
<feature type="compositionally biased region" description="Low complexity" evidence="2">
    <location>
        <begin position="342"/>
        <end position="371"/>
    </location>
</feature>
<reference evidence="3" key="2">
    <citation type="submission" date="2025-09" db="UniProtKB">
        <authorList>
            <consortium name="Ensembl"/>
        </authorList>
    </citation>
    <scope>IDENTIFICATION</scope>
</reference>
<feature type="region of interest" description="Disordered" evidence="2">
    <location>
        <begin position="1185"/>
        <end position="1220"/>
    </location>
</feature>
<protein>
    <recommendedName>
        <fullName evidence="5">Fibrosin</fullName>
    </recommendedName>
</protein>
<feature type="compositionally biased region" description="Basic residues" evidence="2">
    <location>
        <begin position="65"/>
        <end position="77"/>
    </location>
</feature>
<feature type="compositionally biased region" description="Basic residues" evidence="2">
    <location>
        <begin position="150"/>
        <end position="159"/>
    </location>
</feature>
<feature type="region of interest" description="Disordered" evidence="2">
    <location>
        <begin position="974"/>
        <end position="994"/>
    </location>
</feature>
<accession>A0A3B3Z0H7</accession>
<feature type="region of interest" description="Disordered" evidence="2">
    <location>
        <begin position="671"/>
        <end position="957"/>
    </location>
</feature>